<dbReference type="InterPro" id="IPR001357">
    <property type="entry name" value="BRCT_dom"/>
</dbReference>
<keyword evidence="13" id="KW-0539">Nucleus</keyword>
<keyword evidence="12" id="KW-0234">DNA repair</keyword>
<dbReference type="Proteomes" id="UP001338582">
    <property type="component" value="Chromosome 1"/>
</dbReference>
<dbReference type="Pfam" id="PF16589">
    <property type="entry name" value="BRCT_2"/>
    <property type="match status" value="1"/>
</dbReference>
<dbReference type="GO" id="GO:0005634">
    <property type="term" value="C:nucleus"/>
    <property type="evidence" value="ECO:0007669"/>
    <property type="project" value="UniProtKB-SubCell"/>
</dbReference>
<evidence type="ECO:0000256" key="14">
    <source>
        <dbReference type="ARBA" id="ARBA00058985"/>
    </source>
</evidence>
<evidence type="ECO:0000256" key="12">
    <source>
        <dbReference type="ARBA" id="ARBA00023204"/>
    </source>
</evidence>
<dbReference type="InterPro" id="IPR036420">
    <property type="entry name" value="BRCT_dom_sf"/>
</dbReference>
<evidence type="ECO:0000256" key="2">
    <source>
        <dbReference type="ARBA" id="ARBA00004123"/>
    </source>
</evidence>
<dbReference type="Gene3D" id="3.30.70.270">
    <property type="match status" value="1"/>
</dbReference>
<dbReference type="EMBL" id="CP138894">
    <property type="protein sequence ID" value="WPK23335.1"/>
    <property type="molecule type" value="Genomic_DNA"/>
</dbReference>
<comment type="similarity">
    <text evidence="3">Belongs to the DNA polymerase type-Y family.</text>
</comment>
<reference evidence="19 20" key="1">
    <citation type="submission" date="2023-10" db="EMBL/GenBank/DDBJ databases">
        <title>Draft Genome Sequence of Candida saopaulonensis from a very Premature Infant with Sepsis.</title>
        <authorList>
            <person name="Ning Y."/>
            <person name="Dai R."/>
            <person name="Xiao M."/>
            <person name="Xu Y."/>
            <person name="Yan Q."/>
            <person name="Zhang L."/>
        </authorList>
    </citation>
    <scope>NUCLEOTIDE SEQUENCE [LARGE SCALE GENOMIC DNA]</scope>
    <source>
        <strain evidence="19 20">19XY460</strain>
    </source>
</reference>
<evidence type="ECO:0000256" key="5">
    <source>
        <dbReference type="ARBA" id="ARBA00022634"/>
    </source>
</evidence>
<evidence type="ECO:0000256" key="8">
    <source>
        <dbReference type="ARBA" id="ARBA00022723"/>
    </source>
</evidence>
<dbReference type="GO" id="GO:0046872">
    <property type="term" value="F:metal ion binding"/>
    <property type="evidence" value="ECO:0007669"/>
    <property type="project" value="UniProtKB-KW"/>
</dbReference>
<evidence type="ECO:0000256" key="7">
    <source>
        <dbReference type="ARBA" id="ARBA00022695"/>
    </source>
</evidence>
<dbReference type="Gene3D" id="1.10.150.20">
    <property type="entry name" value="5' to 3' exonuclease, C-terminal subdomain"/>
    <property type="match status" value="1"/>
</dbReference>
<evidence type="ECO:0000256" key="15">
    <source>
        <dbReference type="ARBA" id="ARBA00081902"/>
    </source>
</evidence>
<dbReference type="PROSITE" id="PS50172">
    <property type="entry name" value="BRCT"/>
    <property type="match status" value="1"/>
</dbReference>
<keyword evidence="6" id="KW-0808">Transferase</keyword>
<dbReference type="PANTHER" id="PTHR45990">
    <property type="entry name" value="DNA REPAIR PROTEIN REV1"/>
    <property type="match status" value="1"/>
</dbReference>
<evidence type="ECO:0000256" key="9">
    <source>
        <dbReference type="ARBA" id="ARBA00022763"/>
    </source>
</evidence>
<feature type="domain" description="UmuC" evidence="18">
    <location>
        <begin position="521"/>
        <end position="705"/>
    </location>
</feature>
<evidence type="ECO:0000256" key="6">
    <source>
        <dbReference type="ARBA" id="ARBA00022679"/>
    </source>
</evidence>
<dbReference type="InterPro" id="IPR043128">
    <property type="entry name" value="Rev_trsase/Diguanyl_cyclase"/>
</dbReference>
<dbReference type="FunFam" id="3.40.50.10190:FF:000011">
    <property type="entry name" value="DNA repair protein REV1"/>
    <property type="match status" value="1"/>
</dbReference>
<dbReference type="GO" id="GO:0042276">
    <property type="term" value="P:error-prone translesion synthesis"/>
    <property type="evidence" value="ECO:0007669"/>
    <property type="project" value="TreeGrafter"/>
</dbReference>
<accession>A0AAX4H431</accession>
<dbReference type="InterPro" id="IPR043502">
    <property type="entry name" value="DNA/RNA_pol_sf"/>
</dbReference>
<organism evidence="19 20">
    <name type="scientific">Australozyma saopauloensis</name>
    <dbReference type="NCBI Taxonomy" id="291208"/>
    <lineage>
        <taxon>Eukaryota</taxon>
        <taxon>Fungi</taxon>
        <taxon>Dikarya</taxon>
        <taxon>Ascomycota</taxon>
        <taxon>Saccharomycotina</taxon>
        <taxon>Pichiomycetes</taxon>
        <taxon>Metschnikowiaceae</taxon>
        <taxon>Australozyma</taxon>
    </lineage>
</organism>
<dbReference type="SUPFAM" id="SSF100879">
    <property type="entry name" value="Lesion bypass DNA polymerase (Y-family), little finger domain"/>
    <property type="match status" value="1"/>
</dbReference>
<evidence type="ECO:0000256" key="1">
    <source>
        <dbReference type="ARBA" id="ARBA00001946"/>
    </source>
</evidence>
<dbReference type="Gene3D" id="3.40.50.10190">
    <property type="entry name" value="BRCT domain"/>
    <property type="match status" value="1"/>
</dbReference>
<evidence type="ECO:0000256" key="4">
    <source>
        <dbReference type="ARBA" id="ARBA00020399"/>
    </source>
</evidence>
<dbReference type="Pfam" id="PF11799">
    <property type="entry name" value="IMS_C"/>
    <property type="match status" value="1"/>
</dbReference>
<evidence type="ECO:0000313" key="20">
    <source>
        <dbReference type="Proteomes" id="UP001338582"/>
    </source>
</evidence>
<keyword evidence="7" id="KW-0548">Nucleotidyltransferase</keyword>
<dbReference type="GO" id="GO:0070987">
    <property type="term" value="P:error-free translesion synthesis"/>
    <property type="evidence" value="ECO:0007669"/>
    <property type="project" value="UniProtKB-ARBA"/>
</dbReference>
<dbReference type="GO" id="GO:0017125">
    <property type="term" value="F:deoxycytidyl transferase activity"/>
    <property type="evidence" value="ECO:0007669"/>
    <property type="project" value="TreeGrafter"/>
</dbReference>
<evidence type="ECO:0000256" key="11">
    <source>
        <dbReference type="ARBA" id="ARBA00023125"/>
    </source>
</evidence>
<dbReference type="AlphaFoldDB" id="A0AAX4H431"/>
<keyword evidence="8" id="KW-0479">Metal-binding</keyword>
<proteinExistence type="inferred from homology"/>
<sequence>MENEDSIDLFFHLLDDSQLVAHINNIGHASQKEKAHAGRIPSVLSSFGSDPFNDDLDSVLMKLNNSVPKQRSQNSFHSASTLSFEICANQLAAVVTDDDADSDRGEVGAEGNKGDEKSGAQFAQDAASDIEFEVGNLQEGPISNVMRSSFTFGTQTDQNRQLTNSNELRQASGLSISTDVLVDPINPIPDVVSKELLDSDDEADVSNFGHVGDQHKFGDFETYFDNKHRKQQLADQYFVQWEKRRRRANGESSQIPTIFANCTIFVNGNTVPSLPVIHKLVILHGGVFLQYLNNKSAATHIVCDKLTPRKRIEFRNYKVVRAAWIADSVEKQVLQDWRNYRLIDDVDYDQKRLGFEKVKSTIDDTSAPATSPTPESLSVNALENLIDDNEILDSEILDDDELLLGLGAEESTNLDGDLEGIRVNSVVDDFREIAEDPSKTASGTTLDKQTEPKFSQFQIARPRNAFGQMDAKHPDFLAHFFANSRLHHLSTWKADLRSKFIRLVANHPDFLAKKPDVPHVVLHIDFDCFFAAVSALLHPNLDINRDPIAVSHGGKSSDVASCNYVARLKGIRNGLWLGNAMQLCPDLKVIDYDFNAYEKASHAFYTYLISSNFFDSIFPVLIDEVLVDASTHCSKPEVNVDSFCKQIRDDVLKLSGCTISIGASKNILLAKLATRQAKPNGQFYLHKDIESFLDGTNLRDMPGMGYGLCRKLCDETDLNDSSMIFVRDVKHFSLQKLMRILGEATGQKLFNFCRGIDQTLIKLDTSSSEALLGRKSVSVEVNFGIRFDTFNQVETFLVNVAKELQTRMINIGVCGSRLLLKLARRQPNSPVNPPKYMGMGKVDFFSRTSSMGIPTNDWGLVGSELKALCRSLNIPPEELRGVGVTMAKLVDIEVAKKTHQQKLQFSKNTRLKPVSAVQSSQMFPYAERVVNSESIDWEVFNQLPDAIRLEFKKELLRRGIPVSSKEKSPTKQPGQKVFMQQLFPSQPFGSYKSVRVLESPTKKKRKIRESPTKVQNVIFKEESPTPYNDETMVYDEDVLNEIPSSIRNEFIAECEKQQRNKKLAFVSIREKLELKDQQRKHMEENTIDEEWLKSQPRLVRQPTMPGLASEYSQLVVQLGEWIHLSLAEGGPHPDDVSLFVEYLRELAVGGIFNRAITLVKFLTLRIEMESTKAKLCYTDRHQLAVQHGLGEWISVVNEAQNVLVQLGQDKGIEIDFDP</sequence>
<keyword evidence="10" id="KW-0460">Magnesium</keyword>
<gene>
    <name evidence="19" type="ORF">PUMCH_000573</name>
</gene>
<dbReference type="Gene3D" id="6.10.250.1490">
    <property type="match status" value="1"/>
</dbReference>
<evidence type="ECO:0000256" key="10">
    <source>
        <dbReference type="ARBA" id="ARBA00022842"/>
    </source>
</evidence>
<feature type="compositionally biased region" description="Basic and acidic residues" evidence="16">
    <location>
        <begin position="102"/>
        <end position="118"/>
    </location>
</feature>
<dbReference type="SMART" id="SM00292">
    <property type="entry name" value="BRCT"/>
    <property type="match status" value="1"/>
</dbReference>
<dbReference type="Pfam" id="PF21999">
    <property type="entry name" value="IMS_HHH_1"/>
    <property type="match status" value="1"/>
</dbReference>
<dbReference type="GO" id="GO:0003684">
    <property type="term" value="F:damaged DNA binding"/>
    <property type="evidence" value="ECO:0007669"/>
    <property type="project" value="InterPro"/>
</dbReference>
<dbReference type="InterPro" id="IPR017961">
    <property type="entry name" value="DNA_pol_Y-fam_little_finger"/>
</dbReference>
<evidence type="ECO:0000259" key="18">
    <source>
        <dbReference type="PROSITE" id="PS50173"/>
    </source>
</evidence>
<dbReference type="Pfam" id="PF00817">
    <property type="entry name" value="IMS"/>
    <property type="match status" value="1"/>
</dbReference>
<evidence type="ECO:0000256" key="13">
    <source>
        <dbReference type="ARBA" id="ARBA00023242"/>
    </source>
</evidence>
<evidence type="ECO:0000256" key="3">
    <source>
        <dbReference type="ARBA" id="ARBA00010945"/>
    </source>
</evidence>
<dbReference type="InterPro" id="IPR053848">
    <property type="entry name" value="IMS_HHH_1"/>
</dbReference>
<dbReference type="Gene3D" id="3.30.1490.100">
    <property type="entry name" value="DNA polymerase, Y-family, little finger domain"/>
    <property type="match status" value="1"/>
</dbReference>
<keyword evidence="20" id="KW-1185">Reference proteome</keyword>
<comment type="function">
    <text evidence="14">Deoxycytidyl transferase involved in DNA repair. Transfers a dCMP residue from dCTP to the 3'-end of a DNA primer in a template-dependent reaction. May assist in the first step in the bypass of abasic lesions by the insertion of a nucleotide opposite the lesion. Required for normal induction of mutations by physical and chemical agents. Involved in mitochondrial DNA mutagenesis.</text>
</comment>
<evidence type="ECO:0000256" key="16">
    <source>
        <dbReference type="SAM" id="MobiDB-lite"/>
    </source>
</evidence>
<evidence type="ECO:0000313" key="19">
    <source>
        <dbReference type="EMBL" id="WPK23335.1"/>
    </source>
</evidence>
<keyword evidence="9" id="KW-0227">DNA damage</keyword>
<keyword evidence="11" id="KW-0238">DNA-binding</keyword>
<name>A0AAX4H431_9ASCO</name>
<dbReference type="GO" id="GO:0006281">
    <property type="term" value="P:DNA repair"/>
    <property type="evidence" value="ECO:0007669"/>
    <property type="project" value="UniProtKB-KW"/>
</dbReference>
<dbReference type="GO" id="GO:0003887">
    <property type="term" value="F:DNA-directed DNA polymerase activity"/>
    <property type="evidence" value="ECO:0007669"/>
    <property type="project" value="InterPro"/>
</dbReference>
<feature type="region of interest" description="Disordered" evidence="16">
    <location>
        <begin position="97"/>
        <end position="121"/>
    </location>
</feature>
<dbReference type="InterPro" id="IPR036775">
    <property type="entry name" value="DNA_pol_Y-fam_lit_finger_sf"/>
</dbReference>
<dbReference type="PROSITE" id="PS50173">
    <property type="entry name" value="UMUC"/>
    <property type="match status" value="1"/>
</dbReference>
<protein>
    <recommendedName>
        <fullName evidence="4">DNA repair protein REV1</fullName>
    </recommendedName>
    <alternativeName>
        <fullName evidence="15">Reversionless protein 1</fullName>
    </alternativeName>
</protein>
<dbReference type="KEGG" id="asau:88171642"/>
<comment type="subcellular location">
    <subcellularLocation>
        <location evidence="2">Nucleus</location>
    </subcellularLocation>
</comment>
<dbReference type="RefSeq" id="XP_062875722.1">
    <property type="nucleotide sequence ID" value="XM_063019652.1"/>
</dbReference>
<feature type="domain" description="BRCT" evidence="17">
    <location>
        <begin position="254"/>
        <end position="342"/>
    </location>
</feature>
<comment type="cofactor">
    <cofactor evidence="1">
        <name>Mg(2+)</name>
        <dbReference type="ChEBI" id="CHEBI:18420"/>
    </cofactor>
</comment>
<evidence type="ECO:0000259" key="17">
    <source>
        <dbReference type="PROSITE" id="PS50172"/>
    </source>
</evidence>
<keyword evidence="5" id="KW-0237">DNA synthesis</keyword>
<dbReference type="GeneID" id="88171642"/>
<dbReference type="InterPro" id="IPR001126">
    <property type="entry name" value="UmuC"/>
</dbReference>
<dbReference type="PANTHER" id="PTHR45990:SF1">
    <property type="entry name" value="DNA REPAIR PROTEIN REV1"/>
    <property type="match status" value="1"/>
</dbReference>
<dbReference type="SUPFAM" id="SSF56672">
    <property type="entry name" value="DNA/RNA polymerases"/>
    <property type="match status" value="1"/>
</dbReference>
<dbReference type="SUPFAM" id="SSF52113">
    <property type="entry name" value="BRCT domain"/>
    <property type="match status" value="1"/>
</dbReference>
<dbReference type="FunFam" id="3.30.1490.100:FF:000001">
    <property type="entry name" value="DNA repair protein REV1"/>
    <property type="match status" value="1"/>
</dbReference>
<dbReference type="Gene3D" id="3.40.1170.60">
    <property type="match status" value="1"/>
</dbReference>